<feature type="compositionally biased region" description="Polar residues" evidence="1">
    <location>
        <begin position="19"/>
        <end position="30"/>
    </location>
</feature>
<dbReference type="Gene3D" id="1.10.510.10">
    <property type="entry name" value="Transferase(Phosphotransferase) domain 1"/>
    <property type="match status" value="1"/>
</dbReference>
<feature type="region of interest" description="Disordered" evidence="1">
    <location>
        <begin position="19"/>
        <end position="73"/>
    </location>
</feature>
<evidence type="ECO:0000313" key="3">
    <source>
        <dbReference type="Proteomes" id="UP001147746"/>
    </source>
</evidence>
<dbReference type="Proteomes" id="UP001147746">
    <property type="component" value="Unassembled WGS sequence"/>
</dbReference>
<proteinExistence type="predicted"/>
<name>A0A9W9PZ16_9EURO</name>
<dbReference type="SUPFAM" id="SSF56112">
    <property type="entry name" value="Protein kinase-like (PK-like)"/>
    <property type="match status" value="1"/>
</dbReference>
<evidence type="ECO:0008006" key="4">
    <source>
        <dbReference type="Google" id="ProtNLM"/>
    </source>
</evidence>
<keyword evidence="3" id="KW-1185">Reference proteome</keyword>
<evidence type="ECO:0000313" key="2">
    <source>
        <dbReference type="EMBL" id="KAJ5318572.1"/>
    </source>
</evidence>
<sequence length="308" mass="34138">MTSNQRSRPLTQWNLGAFTYSASGNSSNTLASPPEAKQKEAAKPPATPPPLAMPRPSRPKDPLPPPQIPTLSENPWSTYEEVLSFPKRQVCLARRRGNYAELVNVQQLRQDPSSVAHVVETVNRVIHPSFLHLVRCYRYANRSFLIWEPTEFSLTQVLGSACTISEVEIASIVHAILKGIQHLRDRGKALATLDNDQILFTEAGAVKIAGVERSCDIDPSVMNADTLKLRKLAETVLRLMKKNGAHHAWSPAAQGLPEKLRTEPLDRLLQDEVFTQSNDGGELKSLVSVVNKTAFHNFGFPAQKENPL</sequence>
<reference evidence="2" key="1">
    <citation type="submission" date="2022-12" db="EMBL/GenBank/DDBJ databases">
        <authorList>
            <person name="Petersen C."/>
        </authorList>
    </citation>
    <scope>NUCLEOTIDE SEQUENCE</scope>
    <source>
        <strain evidence="2">IBT 21472</strain>
    </source>
</reference>
<accession>A0A9W9PZ16</accession>
<dbReference type="EMBL" id="JAPZBO010000004">
    <property type="protein sequence ID" value="KAJ5318572.1"/>
    <property type="molecule type" value="Genomic_DNA"/>
</dbReference>
<dbReference type="InterPro" id="IPR011009">
    <property type="entry name" value="Kinase-like_dom_sf"/>
</dbReference>
<comment type="caution">
    <text evidence="2">The sequence shown here is derived from an EMBL/GenBank/DDBJ whole genome shotgun (WGS) entry which is preliminary data.</text>
</comment>
<gene>
    <name evidence="2" type="ORF">N7476_004992</name>
</gene>
<reference evidence="2" key="2">
    <citation type="journal article" date="2023" name="IMA Fungus">
        <title>Comparative genomic study of the Penicillium genus elucidates a diverse pangenome and 15 lateral gene transfer events.</title>
        <authorList>
            <person name="Petersen C."/>
            <person name="Sorensen T."/>
            <person name="Nielsen M.R."/>
            <person name="Sondergaard T.E."/>
            <person name="Sorensen J.L."/>
            <person name="Fitzpatrick D.A."/>
            <person name="Frisvad J.C."/>
            <person name="Nielsen K.L."/>
        </authorList>
    </citation>
    <scope>NUCLEOTIDE SEQUENCE</scope>
    <source>
        <strain evidence="2">IBT 21472</strain>
    </source>
</reference>
<dbReference type="AlphaFoldDB" id="A0A9W9PZ16"/>
<organism evidence="2 3">
    <name type="scientific">Penicillium atrosanguineum</name>
    <dbReference type="NCBI Taxonomy" id="1132637"/>
    <lineage>
        <taxon>Eukaryota</taxon>
        <taxon>Fungi</taxon>
        <taxon>Dikarya</taxon>
        <taxon>Ascomycota</taxon>
        <taxon>Pezizomycotina</taxon>
        <taxon>Eurotiomycetes</taxon>
        <taxon>Eurotiomycetidae</taxon>
        <taxon>Eurotiales</taxon>
        <taxon>Aspergillaceae</taxon>
        <taxon>Penicillium</taxon>
    </lineage>
</organism>
<protein>
    <recommendedName>
        <fullName evidence="4">Protein kinase domain-containing protein</fullName>
    </recommendedName>
</protein>
<evidence type="ECO:0000256" key="1">
    <source>
        <dbReference type="SAM" id="MobiDB-lite"/>
    </source>
</evidence>